<proteinExistence type="predicted"/>
<dbReference type="EMBL" id="JANRMS010000558">
    <property type="protein sequence ID" value="KAJ3537816.1"/>
    <property type="molecule type" value="Genomic_DNA"/>
</dbReference>
<organism evidence="1 2">
    <name type="scientific">Fusarium decemcellulare</name>
    <dbReference type="NCBI Taxonomy" id="57161"/>
    <lineage>
        <taxon>Eukaryota</taxon>
        <taxon>Fungi</taxon>
        <taxon>Dikarya</taxon>
        <taxon>Ascomycota</taxon>
        <taxon>Pezizomycotina</taxon>
        <taxon>Sordariomycetes</taxon>
        <taxon>Hypocreomycetidae</taxon>
        <taxon>Hypocreales</taxon>
        <taxon>Nectriaceae</taxon>
        <taxon>Fusarium</taxon>
        <taxon>Fusarium decemcellulare species complex</taxon>
    </lineage>
</organism>
<evidence type="ECO:0000313" key="2">
    <source>
        <dbReference type="Proteomes" id="UP001148629"/>
    </source>
</evidence>
<protein>
    <submittedName>
        <fullName evidence="1">Uncharacterized protein</fullName>
    </submittedName>
</protein>
<accession>A0ACC1SE21</accession>
<sequence length="259" mass="28856">MEAEDQWKTIWEILFQESNPAARPYLDNVVEEVISIIRDFCNNIEGNQIVSGFVQSQNLPTGLTVSAQRLMTGLLDEFRAHFSQALCGSYQAATLETQTEDNQQDKSLQKNGKNTLSGPIYCSITEDIKQEPFSRSSSLDDYECYWSNNTSEPSYTLAPSPSPDYSTFLPVSLDLLAGQLPFNGTTYPDSGGPPENDKWDIDGPSGMHKACSSQLFNEPSPVYYSSDDMASTELLALQPDQFSDPDNLSFHLPQDEVEF</sequence>
<reference evidence="1" key="1">
    <citation type="submission" date="2022-08" db="EMBL/GenBank/DDBJ databases">
        <title>Genome Sequence of Fusarium decemcellulare.</title>
        <authorList>
            <person name="Buettner E."/>
        </authorList>
    </citation>
    <scope>NUCLEOTIDE SEQUENCE</scope>
    <source>
        <strain evidence="1">Babe19</strain>
    </source>
</reference>
<dbReference type="Proteomes" id="UP001148629">
    <property type="component" value="Unassembled WGS sequence"/>
</dbReference>
<evidence type="ECO:0000313" key="1">
    <source>
        <dbReference type="EMBL" id="KAJ3537816.1"/>
    </source>
</evidence>
<comment type="caution">
    <text evidence="1">The sequence shown here is derived from an EMBL/GenBank/DDBJ whole genome shotgun (WGS) entry which is preliminary data.</text>
</comment>
<keyword evidence="2" id="KW-1185">Reference proteome</keyword>
<gene>
    <name evidence="1" type="ORF">NM208_g6161</name>
</gene>
<name>A0ACC1SE21_9HYPO</name>